<evidence type="ECO:0008006" key="3">
    <source>
        <dbReference type="Google" id="ProtNLM"/>
    </source>
</evidence>
<organism evidence="2">
    <name type="scientific">marine sediment metagenome</name>
    <dbReference type="NCBI Taxonomy" id="412755"/>
    <lineage>
        <taxon>unclassified sequences</taxon>
        <taxon>metagenomes</taxon>
        <taxon>ecological metagenomes</taxon>
    </lineage>
</organism>
<evidence type="ECO:0000313" key="2">
    <source>
        <dbReference type="EMBL" id="KKM83896.1"/>
    </source>
</evidence>
<comment type="caution">
    <text evidence="2">The sequence shown here is derived from an EMBL/GenBank/DDBJ whole genome shotgun (WGS) entry which is preliminary data.</text>
</comment>
<feature type="region of interest" description="Disordered" evidence="1">
    <location>
        <begin position="520"/>
        <end position="547"/>
    </location>
</feature>
<name>A0A0F9L8Y0_9ZZZZ</name>
<proteinExistence type="predicted"/>
<feature type="compositionally biased region" description="Polar residues" evidence="1">
    <location>
        <begin position="538"/>
        <end position="547"/>
    </location>
</feature>
<accession>A0A0F9L8Y0</accession>
<protein>
    <recommendedName>
        <fullName evidence="3">Portal protein</fullName>
    </recommendedName>
</protein>
<dbReference type="AlphaFoldDB" id="A0A0F9L8Y0"/>
<dbReference type="EMBL" id="LAZR01007648">
    <property type="protein sequence ID" value="KKM83896.1"/>
    <property type="molecule type" value="Genomic_DNA"/>
</dbReference>
<sequence length="547" mass="61515">MAEAINASDIISLTTKLKNSWNKRNTKFKDWYNLLRLNDEMQEENKESYVSNSPRTNYNLALHLMVPKVIPHKFPTGELSPEEIQSTSIVERMLARDAWGQILKQDARSGRQNWYRRLGADILAFGWYAVRVDITDERYIAEVLPVTEVYPQYSEEGMTAVAYIHTYSKKALILKLTSMGLTLPKNISGDKFKYYDYYFIDDEGSVSRAIVVGTDFVMTPTKMPNLTYIPVFVSPVGGLPDEGAIDSNWQEHYGEAFLAVNEGIYMNGNRLASFLQQATREATEPILFEQSTGTEIVQPDDLSRHGVILRGGPQDMVQFLNKPAIPVELQQQLFKYDIEKQEGSFSPMMRGQLTVQVAAYTLSQMAEAAQQVMRPYHDAMKNVLTEIDNFWLFQMREFNVKPYGVSLPKYPEGLEIEVDYPITIPGDLINRATVARMMSPDIRFSQDTVMDHLFPEIMNPVAEQAKARKDMALMDPISIRVSQVVAYREAAALAKVNKNSQLSQLYEKAAEAVEAQITGVGQEPAGGGGTIGMPPGTSQRINPQLGG</sequence>
<gene>
    <name evidence="2" type="ORF">LCGC14_1304670</name>
</gene>
<evidence type="ECO:0000256" key="1">
    <source>
        <dbReference type="SAM" id="MobiDB-lite"/>
    </source>
</evidence>
<reference evidence="2" key="1">
    <citation type="journal article" date="2015" name="Nature">
        <title>Complex archaea that bridge the gap between prokaryotes and eukaryotes.</title>
        <authorList>
            <person name="Spang A."/>
            <person name="Saw J.H."/>
            <person name="Jorgensen S.L."/>
            <person name="Zaremba-Niedzwiedzka K."/>
            <person name="Martijn J."/>
            <person name="Lind A.E."/>
            <person name="van Eijk R."/>
            <person name="Schleper C."/>
            <person name="Guy L."/>
            <person name="Ettema T.J."/>
        </authorList>
    </citation>
    <scope>NUCLEOTIDE SEQUENCE</scope>
</reference>